<dbReference type="Proteomes" id="UP000576969">
    <property type="component" value="Unassembled WGS sequence"/>
</dbReference>
<dbReference type="SUPFAM" id="SSF46689">
    <property type="entry name" value="Homeodomain-like"/>
    <property type="match status" value="2"/>
</dbReference>
<dbReference type="InterPro" id="IPR002818">
    <property type="entry name" value="DJ-1/PfpI"/>
</dbReference>
<evidence type="ECO:0000256" key="3">
    <source>
        <dbReference type="ARBA" id="ARBA00023163"/>
    </source>
</evidence>
<dbReference type="Pfam" id="PF01965">
    <property type="entry name" value="DJ-1_PfpI"/>
    <property type="match status" value="1"/>
</dbReference>
<keyword evidence="1" id="KW-0805">Transcription regulation</keyword>
<keyword evidence="6" id="KW-1185">Reference proteome</keyword>
<evidence type="ECO:0000256" key="2">
    <source>
        <dbReference type="ARBA" id="ARBA00023125"/>
    </source>
</evidence>
<dbReference type="RefSeq" id="WP_179486955.1">
    <property type="nucleotide sequence ID" value="NZ_JACCBV010000001.1"/>
</dbReference>
<evidence type="ECO:0000313" key="5">
    <source>
        <dbReference type="EMBL" id="NYE18353.1"/>
    </source>
</evidence>
<dbReference type="SMART" id="SM00342">
    <property type="entry name" value="HTH_ARAC"/>
    <property type="match status" value="1"/>
</dbReference>
<dbReference type="InterPro" id="IPR018060">
    <property type="entry name" value="HTH_AraC"/>
</dbReference>
<dbReference type="GO" id="GO:0043565">
    <property type="term" value="F:sequence-specific DNA binding"/>
    <property type="evidence" value="ECO:0007669"/>
    <property type="project" value="InterPro"/>
</dbReference>
<dbReference type="AlphaFoldDB" id="A0A7Y9KJN9"/>
<feature type="domain" description="HTH araC/xylS-type" evidence="4">
    <location>
        <begin position="214"/>
        <end position="312"/>
    </location>
</feature>
<sequence>MKTVACIVTEGFAPFEFGVACEAFGLDRSDDGIPNFDFRIVTPDPGVVPSKMGFSINVENDLSFAYEADLVVVSPAPRQYWHRIDERVLDVVRDAVARDAWVLSVCSGSFVLAAAGVLDGRRATTHWMYAPAMTEMYPKIEVDPDVLYVQDGRIITSAGTAAGLDACLHLLRQELGAEMTNRIARRMVVPPQRDGGQAQFIVKPLPEVQSLSLAPVTDWMLENLRLDLTVDQLAAKAHMSPRTFARRFKADYGATPAAWLARQRIIHAQRLLEQTDLGLDRIAYESGFGSAAVLRQNFSRVLGITPTAYRARFCCTRDDMKTDAAAEASVAQKELEPVA</sequence>
<keyword evidence="2" id="KW-0238">DNA-binding</keyword>
<dbReference type="EMBL" id="JACCBV010000001">
    <property type="protein sequence ID" value="NYE18353.1"/>
    <property type="molecule type" value="Genomic_DNA"/>
</dbReference>
<dbReference type="InterPro" id="IPR018062">
    <property type="entry name" value="HTH_AraC-typ_CS"/>
</dbReference>
<protein>
    <submittedName>
        <fullName evidence="5">Transcriptional regulator GlxA family with amidase domain</fullName>
    </submittedName>
</protein>
<proteinExistence type="predicted"/>
<dbReference type="SUPFAM" id="SSF52317">
    <property type="entry name" value="Class I glutamine amidotransferase-like"/>
    <property type="match status" value="1"/>
</dbReference>
<gene>
    <name evidence="5" type="ORF">BJ991_000381</name>
</gene>
<dbReference type="PANTHER" id="PTHR43130">
    <property type="entry name" value="ARAC-FAMILY TRANSCRIPTIONAL REGULATOR"/>
    <property type="match status" value="1"/>
</dbReference>
<dbReference type="GO" id="GO:0003700">
    <property type="term" value="F:DNA-binding transcription factor activity"/>
    <property type="evidence" value="ECO:0007669"/>
    <property type="project" value="InterPro"/>
</dbReference>
<evidence type="ECO:0000259" key="4">
    <source>
        <dbReference type="PROSITE" id="PS01124"/>
    </source>
</evidence>
<reference evidence="5 6" key="1">
    <citation type="submission" date="2020-07" db="EMBL/GenBank/DDBJ databases">
        <title>Sequencing the genomes of 1000 actinobacteria strains.</title>
        <authorList>
            <person name="Klenk H.-P."/>
        </authorList>
    </citation>
    <scope>NUCLEOTIDE SEQUENCE [LARGE SCALE GENOMIC DNA]</scope>
    <source>
        <strain evidence="5 6">DSM 24662</strain>
    </source>
</reference>
<dbReference type="CDD" id="cd03137">
    <property type="entry name" value="GATase1_AraC_1"/>
    <property type="match status" value="1"/>
</dbReference>
<dbReference type="InterPro" id="IPR052158">
    <property type="entry name" value="INH-QAR"/>
</dbReference>
<dbReference type="InterPro" id="IPR029062">
    <property type="entry name" value="Class_I_gatase-like"/>
</dbReference>
<evidence type="ECO:0000256" key="1">
    <source>
        <dbReference type="ARBA" id="ARBA00023015"/>
    </source>
</evidence>
<organism evidence="5 6">
    <name type="scientific">Microbacterium immunditiarum</name>
    <dbReference type="NCBI Taxonomy" id="337480"/>
    <lineage>
        <taxon>Bacteria</taxon>
        <taxon>Bacillati</taxon>
        <taxon>Actinomycetota</taxon>
        <taxon>Actinomycetes</taxon>
        <taxon>Micrococcales</taxon>
        <taxon>Microbacteriaceae</taxon>
        <taxon>Microbacterium</taxon>
    </lineage>
</organism>
<keyword evidence="3" id="KW-0804">Transcription</keyword>
<dbReference type="Pfam" id="PF12833">
    <property type="entry name" value="HTH_18"/>
    <property type="match status" value="1"/>
</dbReference>
<accession>A0A7Y9KJN9</accession>
<dbReference type="InterPro" id="IPR009057">
    <property type="entry name" value="Homeodomain-like_sf"/>
</dbReference>
<dbReference type="Gene3D" id="3.40.50.880">
    <property type="match status" value="1"/>
</dbReference>
<dbReference type="PROSITE" id="PS01124">
    <property type="entry name" value="HTH_ARAC_FAMILY_2"/>
    <property type="match status" value="1"/>
</dbReference>
<dbReference type="PROSITE" id="PS00041">
    <property type="entry name" value="HTH_ARAC_FAMILY_1"/>
    <property type="match status" value="1"/>
</dbReference>
<evidence type="ECO:0000313" key="6">
    <source>
        <dbReference type="Proteomes" id="UP000576969"/>
    </source>
</evidence>
<name>A0A7Y9KJN9_9MICO</name>
<dbReference type="Gene3D" id="1.10.10.60">
    <property type="entry name" value="Homeodomain-like"/>
    <property type="match status" value="1"/>
</dbReference>
<comment type="caution">
    <text evidence="5">The sequence shown here is derived from an EMBL/GenBank/DDBJ whole genome shotgun (WGS) entry which is preliminary data.</text>
</comment>
<dbReference type="PANTHER" id="PTHR43130:SF3">
    <property type="entry name" value="HTH-TYPE TRANSCRIPTIONAL REGULATOR RV1931C"/>
    <property type="match status" value="1"/>
</dbReference>